<dbReference type="RefSeq" id="WP_206719307.1">
    <property type="nucleotide sequence ID" value="NZ_CP071091.1"/>
</dbReference>
<gene>
    <name evidence="5" type="ORF">JY572_17350</name>
</gene>
<dbReference type="Pfam" id="PF12833">
    <property type="entry name" value="HTH_18"/>
    <property type="match status" value="1"/>
</dbReference>
<keyword evidence="3" id="KW-0804">Transcription</keyword>
<name>A0ABX7NG96_9BACT</name>
<dbReference type="InterPro" id="IPR009057">
    <property type="entry name" value="Homeodomain-like_sf"/>
</dbReference>
<proteinExistence type="predicted"/>
<dbReference type="PANTHER" id="PTHR46796">
    <property type="entry name" value="HTH-TYPE TRANSCRIPTIONAL ACTIVATOR RHAS-RELATED"/>
    <property type="match status" value="1"/>
</dbReference>
<dbReference type="InterPro" id="IPR050204">
    <property type="entry name" value="AraC_XylS_family_regulators"/>
</dbReference>
<feature type="domain" description="HTH araC/xylS-type" evidence="4">
    <location>
        <begin position="206"/>
        <end position="288"/>
    </location>
</feature>
<protein>
    <submittedName>
        <fullName evidence="5">AraC family transcriptional regulator</fullName>
    </submittedName>
</protein>
<reference evidence="5 6" key="1">
    <citation type="submission" date="2021-02" db="EMBL/GenBank/DDBJ databases">
        <title>De Novo genome assembly of isolated myxobacteria.</title>
        <authorList>
            <person name="Stevens D.C."/>
        </authorList>
    </citation>
    <scope>NUCLEOTIDE SEQUENCE [LARGE SCALE GENOMIC DNA]</scope>
    <source>
        <strain evidence="5 6">SCHIC003</strain>
    </source>
</reference>
<evidence type="ECO:0000313" key="5">
    <source>
        <dbReference type="EMBL" id="QSQ17688.1"/>
    </source>
</evidence>
<evidence type="ECO:0000259" key="4">
    <source>
        <dbReference type="PROSITE" id="PS01124"/>
    </source>
</evidence>
<dbReference type="EMBL" id="CP071091">
    <property type="protein sequence ID" value="QSQ17688.1"/>
    <property type="molecule type" value="Genomic_DNA"/>
</dbReference>
<dbReference type="SUPFAM" id="SSF46689">
    <property type="entry name" value="Homeodomain-like"/>
    <property type="match status" value="1"/>
</dbReference>
<dbReference type="PANTHER" id="PTHR46796:SF15">
    <property type="entry name" value="BLL1074 PROTEIN"/>
    <property type="match status" value="1"/>
</dbReference>
<sequence>MLRPSALVMRGALGYVGCVMCPSVFIPNERTAPFAPSARRFPPNGRLTPFVSSIIVAEGGPEMTRTLLPLSGIVLGIGYRGSATQVEETSERLLPNVLIQGMGSIARRIRGSANGGSVLVTFTEVGAAQFFKEPLHELFNSIQALDDLVPRAEVERLSSRLSEAVTLEERALLVERFLSARLSAKEPDPIVAAAVRALRVANGSPRIGELARSLHISQDALEKRFRRIVGTTPKHFASILRLRQVIDAYRPGARLSHLALDAGYFDQSHFHREFRDVTGAAPKRFLESEDYF</sequence>
<keyword evidence="1" id="KW-0805">Transcription regulation</keyword>
<evidence type="ECO:0000256" key="1">
    <source>
        <dbReference type="ARBA" id="ARBA00023015"/>
    </source>
</evidence>
<keyword evidence="6" id="KW-1185">Reference proteome</keyword>
<accession>A0ABX7NG96</accession>
<evidence type="ECO:0000256" key="2">
    <source>
        <dbReference type="ARBA" id="ARBA00023125"/>
    </source>
</evidence>
<organism evidence="5 6">
    <name type="scientific">Myxococcus landrumensis</name>
    <dbReference type="NCBI Taxonomy" id="2813577"/>
    <lineage>
        <taxon>Bacteria</taxon>
        <taxon>Pseudomonadati</taxon>
        <taxon>Myxococcota</taxon>
        <taxon>Myxococcia</taxon>
        <taxon>Myxococcales</taxon>
        <taxon>Cystobacterineae</taxon>
        <taxon>Myxococcaceae</taxon>
        <taxon>Myxococcus</taxon>
    </lineage>
</organism>
<evidence type="ECO:0000313" key="6">
    <source>
        <dbReference type="Proteomes" id="UP000663090"/>
    </source>
</evidence>
<dbReference type="PROSITE" id="PS01124">
    <property type="entry name" value="HTH_ARAC_FAMILY_2"/>
    <property type="match status" value="1"/>
</dbReference>
<evidence type="ECO:0000256" key="3">
    <source>
        <dbReference type="ARBA" id="ARBA00023163"/>
    </source>
</evidence>
<dbReference type="Gene3D" id="1.10.10.60">
    <property type="entry name" value="Homeodomain-like"/>
    <property type="match status" value="1"/>
</dbReference>
<dbReference type="InterPro" id="IPR018060">
    <property type="entry name" value="HTH_AraC"/>
</dbReference>
<dbReference type="Proteomes" id="UP000663090">
    <property type="component" value="Chromosome"/>
</dbReference>
<dbReference type="SMART" id="SM00342">
    <property type="entry name" value="HTH_ARAC"/>
    <property type="match status" value="1"/>
</dbReference>
<keyword evidence="2" id="KW-0238">DNA-binding</keyword>